<gene>
    <name evidence="1" type="ORF">S01H4_44266</name>
</gene>
<organism evidence="1">
    <name type="scientific">marine sediment metagenome</name>
    <dbReference type="NCBI Taxonomy" id="412755"/>
    <lineage>
        <taxon>unclassified sequences</taxon>
        <taxon>metagenomes</taxon>
        <taxon>ecological metagenomes</taxon>
    </lineage>
</organism>
<reference evidence="1" key="1">
    <citation type="journal article" date="2014" name="Front. Microbiol.">
        <title>High frequency of phylogenetically diverse reductive dehalogenase-homologous genes in deep subseafloor sedimentary metagenomes.</title>
        <authorList>
            <person name="Kawai M."/>
            <person name="Futagami T."/>
            <person name="Toyoda A."/>
            <person name="Takaki Y."/>
            <person name="Nishi S."/>
            <person name="Hori S."/>
            <person name="Arai W."/>
            <person name="Tsubouchi T."/>
            <person name="Morono Y."/>
            <person name="Uchiyama I."/>
            <person name="Ito T."/>
            <person name="Fujiyama A."/>
            <person name="Inagaki F."/>
            <person name="Takami H."/>
        </authorList>
    </citation>
    <scope>NUCLEOTIDE SEQUENCE</scope>
    <source>
        <strain evidence="1">Expedition CK06-06</strain>
    </source>
</reference>
<name>X1C2R4_9ZZZZ</name>
<accession>X1C2R4</accession>
<dbReference type="AlphaFoldDB" id="X1C2R4"/>
<sequence length="55" mass="6482">MVDSNDILTTFADYGEWYASEGGWDTALYDIYIDKFLILSTKSDVDRMAEFDYYF</sequence>
<feature type="non-terminal residue" evidence="1">
    <location>
        <position position="55"/>
    </location>
</feature>
<proteinExistence type="predicted"/>
<dbReference type="EMBL" id="BART01024525">
    <property type="protein sequence ID" value="GAG90713.1"/>
    <property type="molecule type" value="Genomic_DNA"/>
</dbReference>
<evidence type="ECO:0000313" key="1">
    <source>
        <dbReference type="EMBL" id="GAG90713.1"/>
    </source>
</evidence>
<protein>
    <submittedName>
        <fullName evidence="1">Uncharacterized protein</fullName>
    </submittedName>
</protein>
<comment type="caution">
    <text evidence="1">The sequence shown here is derived from an EMBL/GenBank/DDBJ whole genome shotgun (WGS) entry which is preliminary data.</text>
</comment>